<accession>A0ABN4ATU0</accession>
<dbReference type="PANTHER" id="PTHR43752:SF2">
    <property type="entry name" value="BNR_ASP-BOX REPEAT FAMILY PROTEIN"/>
    <property type="match status" value="1"/>
</dbReference>
<evidence type="ECO:0000259" key="2">
    <source>
        <dbReference type="Pfam" id="PF13088"/>
    </source>
</evidence>
<name>A0ABN4ATU0_EMTOG</name>
<feature type="domain" description="Sialidase" evidence="2">
    <location>
        <begin position="49"/>
        <end position="324"/>
    </location>
</feature>
<dbReference type="CDD" id="cd15482">
    <property type="entry name" value="Sialidase_non-viral"/>
    <property type="match status" value="1"/>
</dbReference>
<evidence type="ECO:0000256" key="1">
    <source>
        <dbReference type="SAM" id="SignalP"/>
    </source>
</evidence>
<feature type="chain" id="PRO_5046263034" evidence="1">
    <location>
        <begin position="24"/>
        <end position="341"/>
    </location>
</feature>
<dbReference type="PANTHER" id="PTHR43752">
    <property type="entry name" value="BNR/ASP-BOX REPEAT FAMILY PROTEIN"/>
    <property type="match status" value="1"/>
</dbReference>
<dbReference type="EMBL" id="CP002961">
    <property type="protein sequence ID" value="AFK05192.1"/>
    <property type="molecule type" value="Genomic_DNA"/>
</dbReference>
<reference evidence="3 4" key="1">
    <citation type="submission" date="2011-07" db="EMBL/GenBank/DDBJ databases">
        <title>The complete genome of chromosome of Emticicia oligotrophica DSM 17448.</title>
        <authorList>
            <consortium name="US DOE Joint Genome Institute (JGI-PGF)"/>
            <person name="Lucas S."/>
            <person name="Han J."/>
            <person name="Lapidus A."/>
            <person name="Bruce D."/>
            <person name="Goodwin L."/>
            <person name="Pitluck S."/>
            <person name="Peters L."/>
            <person name="Kyrpides N."/>
            <person name="Mavromatis K."/>
            <person name="Ivanova N."/>
            <person name="Ovchinnikova G."/>
            <person name="Teshima H."/>
            <person name="Detter J.C."/>
            <person name="Tapia R."/>
            <person name="Han C."/>
            <person name="Land M."/>
            <person name="Hauser L."/>
            <person name="Markowitz V."/>
            <person name="Cheng J.-F."/>
            <person name="Hugenholtz P."/>
            <person name="Woyke T."/>
            <person name="Wu D."/>
            <person name="Tindall B."/>
            <person name="Pomrenke H."/>
            <person name="Brambilla E."/>
            <person name="Klenk H.-P."/>
            <person name="Eisen J.A."/>
        </authorList>
    </citation>
    <scope>NUCLEOTIDE SEQUENCE [LARGE SCALE GENOMIC DNA]</scope>
    <source>
        <strain evidence="3 4">DSM 17448</strain>
    </source>
</reference>
<protein>
    <submittedName>
        <fullName evidence="3">Neuraminidase</fullName>
    </submittedName>
</protein>
<organism evidence="3 4">
    <name type="scientific">Emticicia oligotrophica (strain DSM 17448 / CIP 109782 / MTCC 6937 / GPTSA100-15)</name>
    <dbReference type="NCBI Taxonomy" id="929562"/>
    <lineage>
        <taxon>Bacteria</taxon>
        <taxon>Pseudomonadati</taxon>
        <taxon>Bacteroidota</taxon>
        <taxon>Cytophagia</taxon>
        <taxon>Cytophagales</taxon>
        <taxon>Leadbetterellaceae</taxon>
        <taxon>Emticicia</taxon>
    </lineage>
</organism>
<dbReference type="Pfam" id="PF13088">
    <property type="entry name" value="BNR_2"/>
    <property type="match status" value="1"/>
</dbReference>
<gene>
    <name evidence="3" type="ordered locus">Emtol_4067</name>
</gene>
<evidence type="ECO:0000313" key="3">
    <source>
        <dbReference type="EMBL" id="AFK05192.1"/>
    </source>
</evidence>
<dbReference type="Gene3D" id="2.120.10.10">
    <property type="match status" value="1"/>
</dbReference>
<proteinExistence type="predicted"/>
<keyword evidence="1" id="KW-0732">Signal</keyword>
<keyword evidence="4" id="KW-1185">Reference proteome</keyword>
<sequence>MKLLKTLAIFSFVTFNCLGQATAVFEGFINENPEEKSCHASTIVELSKGKLMAAWFAGEHENHPQVCIWVATQERGKTWSKAIKIADGIYEGKQYACWNPVLFKNSSGKLFLYYKVGINPREWWGMVKTSDNEGKTWSSPSRLPNDILGPIRNKSIQLKNGSVLHPSSTESIRGDIWHSHMEISDANGKNWKKIDIDCGEYGVIQPTILNHKDGKIQILMRSRQNKIIQSWSEDNGQTWSKLSPINLPNPNSGIDAVTLKNGSFLLVYNPLPSGKEWSNGRNVLKVARSIDGNNWEDIYTLENQEKGEFSYPAIIQTGDGLVHITYTYDRKLIKTVVLDIK</sequence>
<feature type="signal peptide" evidence="1">
    <location>
        <begin position="1"/>
        <end position="23"/>
    </location>
</feature>
<dbReference type="RefSeq" id="WP_015030880.1">
    <property type="nucleotide sequence ID" value="NC_018748.1"/>
</dbReference>
<evidence type="ECO:0000313" key="4">
    <source>
        <dbReference type="Proteomes" id="UP000002875"/>
    </source>
</evidence>
<dbReference type="InterPro" id="IPR011040">
    <property type="entry name" value="Sialidase"/>
</dbReference>
<dbReference type="SUPFAM" id="SSF50939">
    <property type="entry name" value="Sialidases"/>
    <property type="match status" value="1"/>
</dbReference>
<dbReference type="Proteomes" id="UP000002875">
    <property type="component" value="Chromosome"/>
</dbReference>
<dbReference type="InterPro" id="IPR036278">
    <property type="entry name" value="Sialidase_sf"/>
</dbReference>